<dbReference type="InterPro" id="IPR028989">
    <property type="entry name" value="RimP_N"/>
</dbReference>
<dbReference type="InterPro" id="IPR035956">
    <property type="entry name" value="RimP_N_sf"/>
</dbReference>
<dbReference type="Pfam" id="PF02576">
    <property type="entry name" value="RimP_N"/>
    <property type="match status" value="1"/>
</dbReference>
<protein>
    <recommendedName>
        <fullName evidence="3">Ribosome maturation factor RimP</fullName>
    </recommendedName>
</protein>
<comment type="caution">
    <text evidence="6">The sequence shown here is derived from an EMBL/GenBank/DDBJ whole genome shotgun (WGS) entry which is preliminary data.</text>
</comment>
<sequence length="156" mass="17424">MAENIQTKVGDLVTPILEELSLELVDVEFQKEGKNWFLRVFIDSDKGVDLEDCSAVSEKLSEALDEKDPIEQAYYMEVSSPGAERPLKGEKDIKRAVGKNVHVSTYAPIDGAKSFEGLLTQFDGENLTIEMKVKTRRITVTVPYEKVAKARLAIAF</sequence>
<keyword evidence="1 3" id="KW-0963">Cytoplasm</keyword>
<dbReference type="Gene3D" id="2.30.30.180">
    <property type="entry name" value="Ribosome maturation factor RimP, C-terminal domain"/>
    <property type="match status" value="1"/>
</dbReference>
<evidence type="ECO:0000256" key="1">
    <source>
        <dbReference type="ARBA" id="ARBA00022490"/>
    </source>
</evidence>
<dbReference type="NCBIfam" id="NF000928">
    <property type="entry name" value="PRK00092.1-2"/>
    <property type="match status" value="1"/>
</dbReference>
<evidence type="ECO:0000256" key="2">
    <source>
        <dbReference type="ARBA" id="ARBA00022517"/>
    </source>
</evidence>
<dbReference type="InterPro" id="IPR003728">
    <property type="entry name" value="Ribosome_maturation_RimP"/>
</dbReference>
<comment type="subcellular location">
    <subcellularLocation>
        <location evidence="3">Cytoplasm</location>
    </subcellularLocation>
</comment>
<dbReference type="SUPFAM" id="SSF75420">
    <property type="entry name" value="YhbC-like, N-terminal domain"/>
    <property type="match status" value="1"/>
</dbReference>
<organism evidence="6 7">
    <name type="scientific">Salipaludibacillus neizhouensis</name>
    <dbReference type="NCBI Taxonomy" id="885475"/>
    <lineage>
        <taxon>Bacteria</taxon>
        <taxon>Bacillati</taxon>
        <taxon>Bacillota</taxon>
        <taxon>Bacilli</taxon>
        <taxon>Bacillales</taxon>
        <taxon>Bacillaceae</taxon>
    </lineage>
</organism>
<evidence type="ECO:0000313" key="7">
    <source>
        <dbReference type="Proteomes" id="UP000281498"/>
    </source>
</evidence>
<evidence type="ECO:0000259" key="4">
    <source>
        <dbReference type="Pfam" id="PF02576"/>
    </source>
</evidence>
<accession>A0A3A9KEN2</accession>
<comment type="similarity">
    <text evidence="3">Belongs to the RimP family.</text>
</comment>
<keyword evidence="2 3" id="KW-0690">Ribosome biogenesis</keyword>
<dbReference type="Proteomes" id="UP000281498">
    <property type="component" value="Unassembled WGS sequence"/>
</dbReference>
<dbReference type="InterPro" id="IPR036847">
    <property type="entry name" value="RimP_C_sf"/>
</dbReference>
<dbReference type="GO" id="GO:0006412">
    <property type="term" value="P:translation"/>
    <property type="evidence" value="ECO:0007669"/>
    <property type="project" value="TreeGrafter"/>
</dbReference>
<reference evidence="6 7" key="1">
    <citation type="submission" date="2017-10" db="EMBL/GenBank/DDBJ databases">
        <title>Bacillus sp. nov., a halophilic bacterium isolated from a Keqin Lake.</title>
        <authorList>
            <person name="Wang H."/>
        </authorList>
    </citation>
    <scope>NUCLEOTIDE SEQUENCE [LARGE SCALE GENOMIC DNA]</scope>
    <source>
        <strain evidence="6 7">KCTC 13187</strain>
    </source>
</reference>
<name>A0A3A9KEN2_9BACI</name>
<dbReference type="AlphaFoldDB" id="A0A3A9KEN2"/>
<dbReference type="Pfam" id="PF17384">
    <property type="entry name" value="DUF150_C"/>
    <property type="match status" value="1"/>
</dbReference>
<dbReference type="GO" id="GO:0000028">
    <property type="term" value="P:ribosomal small subunit assembly"/>
    <property type="evidence" value="ECO:0007669"/>
    <property type="project" value="TreeGrafter"/>
</dbReference>
<dbReference type="FunFam" id="3.30.300.70:FF:000001">
    <property type="entry name" value="Ribosome maturation factor RimP"/>
    <property type="match status" value="1"/>
</dbReference>
<evidence type="ECO:0000259" key="5">
    <source>
        <dbReference type="Pfam" id="PF17384"/>
    </source>
</evidence>
<dbReference type="PANTHER" id="PTHR33867:SF1">
    <property type="entry name" value="RIBOSOME MATURATION FACTOR RIMP"/>
    <property type="match status" value="1"/>
</dbReference>
<dbReference type="RefSeq" id="WP_110936329.1">
    <property type="nucleotide sequence ID" value="NZ_KZ614146.1"/>
</dbReference>
<dbReference type="PANTHER" id="PTHR33867">
    <property type="entry name" value="RIBOSOME MATURATION FACTOR RIMP"/>
    <property type="match status" value="1"/>
</dbReference>
<dbReference type="GO" id="GO:0005829">
    <property type="term" value="C:cytosol"/>
    <property type="evidence" value="ECO:0007669"/>
    <property type="project" value="TreeGrafter"/>
</dbReference>
<dbReference type="CDD" id="cd01734">
    <property type="entry name" value="YlxS_C"/>
    <property type="match status" value="1"/>
</dbReference>
<dbReference type="OrthoDB" id="9805006at2"/>
<feature type="domain" description="Ribosome maturation factor RimP C-terminal" evidence="5">
    <location>
        <begin position="87"/>
        <end position="156"/>
    </location>
</feature>
<keyword evidence="7" id="KW-1185">Reference proteome</keyword>
<gene>
    <name evidence="3" type="primary">rimP</name>
    <name evidence="6" type="ORF">CR203_03050</name>
</gene>
<dbReference type="EMBL" id="PDOE01000001">
    <property type="protein sequence ID" value="RKL69032.1"/>
    <property type="molecule type" value="Genomic_DNA"/>
</dbReference>
<dbReference type="SUPFAM" id="SSF74942">
    <property type="entry name" value="YhbC-like, C-terminal domain"/>
    <property type="match status" value="1"/>
</dbReference>
<dbReference type="InterPro" id="IPR028998">
    <property type="entry name" value="RimP_C"/>
</dbReference>
<evidence type="ECO:0000313" key="6">
    <source>
        <dbReference type="EMBL" id="RKL69032.1"/>
    </source>
</evidence>
<evidence type="ECO:0000256" key="3">
    <source>
        <dbReference type="HAMAP-Rule" id="MF_01077"/>
    </source>
</evidence>
<comment type="function">
    <text evidence="3">Required for maturation of 30S ribosomal subunits.</text>
</comment>
<feature type="domain" description="Ribosome maturation factor RimP N-terminal" evidence="4">
    <location>
        <begin position="12"/>
        <end position="84"/>
    </location>
</feature>
<dbReference type="Gene3D" id="3.30.300.70">
    <property type="entry name" value="RimP-like superfamily, N-terminal"/>
    <property type="match status" value="1"/>
</dbReference>
<proteinExistence type="inferred from homology"/>
<dbReference type="HAMAP" id="MF_01077">
    <property type="entry name" value="RimP"/>
    <property type="match status" value="1"/>
</dbReference>